<dbReference type="PANTHER" id="PTHR47256:SF1">
    <property type="entry name" value="ZN(II)2CYS6 TRANSCRIPTION FACTOR (EUROFUNG)"/>
    <property type="match status" value="1"/>
</dbReference>
<dbReference type="KEGG" id="pchm:VFPPC_01907"/>
<reference evidence="1 2" key="1">
    <citation type="journal article" date="2016" name="PLoS Pathog.">
        <title>Biosynthesis of antibiotic leucinostatins in bio-control fungus Purpureocillium lilacinum and their inhibition on phytophthora revealed by genome mining.</title>
        <authorList>
            <person name="Wang G."/>
            <person name="Liu Z."/>
            <person name="Lin R."/>
            <person name="Li E."/>
            <person name="Mao Z."/>
            <person name="Ling J."/>
            <person name="Yang Y."/>
            <person name="Yin W.B."/>
            <person name="Xie B."/>
        </authorList>
    </citation>
    <scope>NUCLEOTIDE SEQUENCE [LARGE SCALE GENOMIC DNA]</scope>
    <source>
        <strain evidence="1">170</strain>
    </source>
</reference>
<dbReference type="AlphaFoldDB" id="A0A179F6Z4"/>
<evidence type="ECO:0000313" key="2">
    <source>
        <dbReference type="Proteomes" id="UP000078397"/>
    </source>
</evidence>
<sequence length="291" mass="32425">MQDDINVICGLRSVLRSPAPITSGIAPFAALQTKTNVIKTSLPLDFVHARTATVTICPTSHQGGLFDDSYRPPAVVLPCRSQLSPNDDSRSLQLAKLCDGTRPQCSACISTRRNCQYTTRPSETRSSALKRRKTHAEQQLRDIHRSHRVLLQLVGTLATSPDADAIAIIHQLQQSCDPEHIVQWIEHGGLIRQCRQPDGATKQASADSAQDLADRQRRVKLPPIARWYDAKGEAYGELFERLKYADERRGEQILRRMHQGQDISDVVSLLEDDNSPTYSAAHQNLLAIYSI</sequence>
<dbReference type="GO" id="GO:0008270">
    <property type="term" value="F:zinc ion binding"/>
    <property type="evidence" value="ECO:0007669"/>
    <property type="project" value="InterPro"/>
</dbReference>
<accession>A0A179F6Z4</accession>
<dbReference type="EMBL" id="LSBJ02000001">
    <property type="protein sequence ID" value="OAQ60869.1"/>
    <property type="molecule type" value="Genomic_DNA"/>
</dbReference>
<dbReference type="Gene3D" id="4.10.240.10">
    <property type="entry name" value="Zn(2)-C6 fungal-type DNA-binding domain"/>
    <property type="match status" value="1"/>
</dbReference>
<dbReference type="InterPro" id="IPR053187">
    <property type="entry name" value="Notoamide_regulator"/>
</dbReference>
<dbReference type="OrthoDB" id="426882at2759"/>
<keyword evidence="2" id="KW-1185">Reference proteome</keyword>
<dbReference type="RefSeq" id="XP_018138678.1">
    <property type="nucleotide sequence ID" value="XM_018281658.1"/>
</dbReference>
<comment type="caution">
    <text evidence="1">The sequence shown here is derived from an EMBL/GenBank/DDBJ whole genome shotgun (WGS) entry which is preliminary data.</text>
</comment>
<name>A0A179F6Z4_METCM</name>
<protein>
    <submittedName>
        <fullName evidence="1">Fungal zn(2)-Cys(6) binuclear cluster domain-containing protein</fullName>
    </submittedName>
</protein>
<dbReference type="GeneID" id="28845652"/>
<dbReference type="PANTHER" id="PTHR47256">
    <property type="entry name" value="ZN(II)2CYS6 TRANSCRIPTION FACTOR (EUROFUNG)-RELATED"/>
    <property type="match status" value="1"/>
</dbReference>
<organism evidence="1 2">
    <name type="scientific">Pochonia chlamydosporia 170</name>
    <dbReference type="NCBI Taxonomy" id="1380566"/>
    <lineage>
        <taxon>Eukaryota</taxon>
        <taxon>Fungi</taxon>
        <taxon>Dikarya</taxon>
        <taxon>Ascomycota</taxon>
        <taxon>Pezizomycotina</taxon>
        <taxon>Sordariomycetes</taxon>
        <taxon>Hypocreomycetidae</taxon>
        <taxon>Hypocreales</taxon>
        <taxon>Clavicipitaceae</taxon>
        <taxon>Pochonia</taxon>
    </lineage>
</organism>
<proteinExistence type="predicted"/>
<gene>
    <name evidence="1" type="ORF">VFPPC_01907</name>
</gene>
<dbReference type="GO" id="GO:0000981">
    <property type="term" value="F:DNA-binding transcription factor activity, RNA polymerase II-specific"/>
    <property type="evidence" value="ECO:0007669"/>
    <property type="project" value="InterPro"/>
</dbReference>
<dbReference type="Proteomes" id="UP000078397">
    <property type="component" value="Unassembled WGS sequence"/>
</dbReference>
<dbReference type="InterPro" id="IPR036864">
    <property type="entry name" value="Zn2-C6_fun-type_DNA-bd_sf"/>
</dbReference>
<evidence type="ECO:0000313" key="1">
    <source>
        <dbReference type="EMBL" id="OAQ60869.1"/>
    </source>
</evidence>